<accession>A0A2X0PFI7</accession>
<dbReference type="EMBL" id="FQNC01000049">
    <property type="protein sequence ID" value="SGY81844.1"/>
    <property type="molecule type" value="Genomic_DNA"/>
</dbReference>
<organism evidence="2 3">
    <name type="scientific">Microbotryum silenes-dioicae</name>
    <dbReference type="NCBI Taxonomy" id="796604"/>
    <lineage>
        <taxon>Eukaryota</taxon>
        <taxon>Fungi</taxon>
        <taxon>Dikarya</taxon>
        <taxon>Basidiomycota</taxon>
        <taxon>Pucciniomycotina</taxon>
        <taxon>Microbotryomycetes</taxon>
        <taxon>Microbotryales</taxon>
        <taxon>Microbotryaceae</taxon>
        <taxon>Microbotryum</taxon>
    </lineage>
</organism>
<feature type="region of interest" description="Disordered" evidence="1">
    <location>
        <begin position="28"/>
        <end position="51"/>
    </location>
</feature>
<dbReference type="Proteomes" id="UP000249464">
    <property type="component" value="Unassembled WGS sequence"/>
</dbReference>
<sequence length="51" mass="5904">MGYNDDTKSIWNKTASFFAFKLARYATPNEDASPEEESVRLHQQNGQTRRP</sequence>
<evidence type="ECO:0000313" key="2">
    <source>
        <dbReference type="EMBL" id="SGY81844.1"/>
    </source>
</evidence>
<gene>
    <name evidence="2" type="primary">BQ5605_C009g05529</name>
    <name evidence="2" type="ORF">BQ5605_C009G05529</name>
</gene>
<proteinExistence type="predicted"/>
<dbReference type="AlphaFoldDB" id="A0A2X0PFI7"/>
<reference evidence="2 3" key="1">
    <citation type="submission" date="2016-11" db="EMBL/GenBank/DDBJ databases">
        <authorList>
            <person name="Jaros S."/>
            <person name="Januszkiewicz K."/>
            <person name="Wedrychowicz H."/>
        </authorList>
    </citation>
    <scope>NUCLEOTIDE SEQUENCE [LARGE SCALE GENOMIC DNA]</scope>
</reference>
<keyword evidence="3" id="KW-1185">Reference proteome</keyword>
<feature type="compositionally biased region" description="Polar residues" evidence="1">
    <location>
        <begin position="41"/>
        <end position="51"/>
    </location>
</feature>
<evidence type="ECO:0000256" key="1">
    <source>
        <dbReference type="SAM" id="MobiDB-lite"/>
    </source>
</evidence>
<name>A0A2X0PFI7_9BASI</name>
<protein>
    <submittedName>
        <fullName evidence="2">BQ5605_C009g05529 protein</fullName>
    </submittedName>
</protein>
<evidence type="ECO:0000313" key="3">
    <source>
        <dbReference type="Proteomes" id="UP000249464"/>
    </source>
</evidence>